<keyword evidence="2" id="KW-0805">Transcription regulation</keyword>
<keyword evidence="1" id="KW-0479">Metal-binding</keyword>
<dbReference type="AlphaFoldDB" id="A0A0F4YL09"/>
<feature type="domain" description="Zn(2)-C6 fungal-type" evidence="7">
    <location>
        <begin position="20"/>
        <end position="50"/>
    </location>
</feature>
<evidence type="ECO:0000256" key="2">
    <source>
        <dbReference type="ARBA" id="ARBA00023015"/>
    </source>
</evidence>
<accession>A0A0F4YL09</accession>
<evidence type="ECO:0000256" key="5">
    <source>
        <dbReference type="ARBA" id="ARBA00023242"/>
    </source>
</evidence>
<dbReference type="PRINTS" id="PR00755">
    <property type="entry name" value="AFLATOXINBRP"/>
</dbReference>
<evidence type="ECO:0000259" key="7">
    <source>
        <dbReference type="PROSITE" id="PS50048"/>
    </source>
</evidence>
<dbReference type="PROSITE" id="PS50048">
    <property type="entry name" value="ZN2_CY6_FUNGAL_2"/>
    <property type="match status" value="1"/>
</dbReference>
<dbReference type="RefSeq" id="XP_013325168.1">
    <property type="nucleotide sequence ID" value="XM_013469714.1"/>
</dbReference>
<evidence type="ECO:0000256" key="6">
    <source>
        <dbReference type="SAM" id="MobiDB-lite"/>
    </source>
</evidence>
<dbReference type="InterPro" id="IPR001138">
    <property type="entry name" value="Zn2Cys6_DnaBD"/>
</dbReference>
<keyword evidence="5" id="KW-0539">Nucleus</keyword>
<dbReference type="SUPFAM" id="SSF57701">
    <property type="entry name" value="Zn2/Cys6 DNA-binding domain"/>
    <property type="match status" value="1"/>
</dbReference>
<dbReference type="GO" id="GO:0045122">
    <property type="term" value="P:aflatoxin biosynthetic process"/>
    <property type="evidence" value="ECO:0007669"/>
    <property type="project" value="InterPro"/>
</dbReference>
<dbReference type="Pfam" id="PF00172">
    <property type="entry name" value="Zn_clus"/>
    <property type="match status" value="1"/>
</dbReference>
<dbReference type="SMART" id="SM00066">
    <property type="entry name" value="GAL4"/>
    <property type="match status" value="1"/>
</dbReference>
<dbReference type="OrthoDB" id="2943660at2759"/>
<dbReference type="InterPro" id="IPR013700">
    <property type="entry name" value="AflR"/>
</dbReference>
<keyword evidence="9" id="KW-1185">Reference proteome</keyword>
<dbReference type="GO" id="GO:0008270">
    <property type="term" value="F:zinc ion binding"/>
    <property type="evidence" value="ECO:0007669"/>
    <property type="project" value="InterPro"/>
</dbReference>
<evidence type="ECO:0000313" key="8">
    <source>
        <dbReference type="EMBL" id="KKA18556.1"/>
    </source>
</evidence>
<gene>
    <name evidence="8" type="ORF">T310_7492</name>
</gene>
<dbReference type="GO" id="GO:0000981">
    <property type="term" value="F:DNA-binding transcription factor activity, RNA polymerase II-specific"/>
    <property type="evidence" value="ECO:0007669"/>
    <property type="project" value="InterPro"/>
</dbReference>
<name>A0A0F4YL09_RASE3</name>
<keyword evidence="4" id="KW-0804">Transcription</keyword>
<dbReference type="PANTHER" id="PTHR31069">
    <property type="entry name" value="OLEATE-ACTIVATED TRANSCRIPTION FACTOR 1-RELATED"/>
    <property type="match status" value="1"/>
</dbReference>
<evidence type="ECO:0000256" key="4">
    <source>
        <dbReference type="ARBA" id="ARBA00023163"/>
    </source>
</evidence>
<proteinExistence type="predicted"/>
<evidence type="ECO:0000256" key="1">
    <source>
        <dbReference type="ARBA" id="ARBA00022723"/>
    </source>
</evidence>
<sequence>MPTSDSVASSTTSRVKLRSSCDRCSANKIKCSQEKPACQRCRSLDLQCIYSRSMRSGKPPRSRQRMTTLAGSRPAASSSGLSAAAVDDIKIVSHGDAAASVPCLEGINLESMLATNAATNQYGLFYENSPLGTPEKFLINASVEYAPNRSFSKQGDTGITDMPTPLPLLQTVDNSPEHKQQAPYMTPCPSFSNTPMDTGFSPLGPPFDKPSMSDSSHDCIGLALGTLASLYQLSSSPYSNGTVEELQDNFSSSAPTIDQVLQTNSAAIKNAMTLLACPCAKDFCFPILMGVIYSKILTWYQAIVNIDDDNNDPDVMNGNNSSSNDIYSSYSPSKKESVAAVYRPFLVGSYRLDEEIGRIMTQQLVLNELREMAKAVGVFLDGFLENTSTSAWAFL</sequence>
<protein>
    <submittedName>
        <fullName evidence="8">AflR-like C6 zinc cluster transcription factor</fullName>
    </submittedName>
</protein>
<dbReference type="PANTHER" id="PTHR31069:SF31">
    <property type="entry name" value="MONODICTYPHENONE CLUSTER TRANSCRIPTION FACTOR-RELATED"/>
    <property type="match status" value="1"/>
</dbReference>
<dbReference type="Pfam" id="PF08493">
    <property type="entry name" value="AflR"/>
    <property type="match status" value="1"/>
</dbReference>
<dbReference type="EMBL" id="LASV01000443">
    <property type="protein sequence ID" value="KKA18556.1"/>
    <property type="molecule type" value="Genomic_DNA"/>
</dbReference>
<evidence type="ECO:0000313" key="9">
    <source>
        <dbReference type="Proteomes" id="UP000053958"/>
    </source>
</evidence>
<dbReference type="GO" id="GO:0003677">
    <property type="term" value="F:DNA binding"/>
    <property type="evidence" value="ECO:0007669"/>
    <property type="project" value="UniProtKB-KW"/>
</dbReference>
<dbReference type="GO" id="GO:0005634">
    <property type="term" value="C:nucleus"/>
    <property type="evidence" value="ECO:0007669"/>
    <property type="project" value="InterPro"/>
</dbReference>
<dbReference type="PROSITE" id="PS00463">
    <property type="entry name" value="ZN2_CY6_FUNGAL_1"/>
    <property type="match status" value="1"/>
</dbReference>
<feature type="region of interest" description="Disordered" evidence="6">
    <location>
        <begin position="54"/>
        <end position="77"/>
    </location>
</feature>
<organism evidence="8 9">
    <name type="scientific">Rasamsonia emersonii (strain ATCC 16479 / CBS 393.64 / IMI 116815)</name>
    <dbReference type="NCBI Taxonomy" id="1408163"/>
    <lineage>
        <taxon>Eukaryota</taxon>
        <taxon>Fungi</taxon>
        <taxon>Dikarya</taxon>
        <taxon>Ascomycota</taxon>
        <taxon>Pezizomycotina</taxon>
        <taxon>Eurotiomycetes</taxon>
        <taxon>Eurotiomycetidae</taxon>
        <taxon>Eurotiales</taxon>
        <taxon>Trichocomaceae</taxon>
        <taxon>Rasamsonia</taxon>
    </lineage>
</organism>
<dbReference type="GeneID" id="25319764"/>
<comment type="caution">
    <text evidence="8">The sequence shown here is derived from an EMBL/GenBank/DDBJ whole genome shotgun (WGS) entry which is preliminary data.</text>
</comment>
<dbReference type="Proteomes" id="UP000053958">
    <property type="component" value="Unassembled WGS sequence"/>
</dbReference>
<reference evidence="8 9" key="1">
    <citation type="submission" date="2015-04" db="EMBL/GenBank/DDBJ databases">
        <authorList>
            <person name="Heijne W.H."/>
            <person name="Fedorova N.D."/>
            <person name="Nierman W.C."/>
            <person name="Vollebregt A.W."/>
            <person name="Zhao Z."/>
            <person name="Wu L."/>
            <person name="Kumar M."/>
            <person name="Stam H."/>
            <person name="van den Berg M.A."/>
            <person name="Pel H.J."/>
        </authorList>
    </citation>
    <scope>NUCLEOTIDE SEQUENCE [LARGE SCALE GENOMIC DNA]</scope>
    <source>
        <strain evidence="8 9">CBS 393.64</strain>
    </source>
</reference>
<dbReference type="CDD" id="cd00067">
    <property type="entry name" value="GAL4"/>
    <property type="match status" value="1"/>
</dbReference>
<dbReference type="InterPro" id="IPR050675">
    <property type="entry name" value="OAF3"/>
</dbReference>
<dbReference type="Gene3D" id="4.10.240.10">
    <property type="entry name" value="Zn(2)-C6 fungal-type DNA-binding domain"/>
    <property type="match status" value="1"/>
</dbReference>
<dbReference type="InterPro" id="IPR036864">
    <property type="entry name" value="Zn2-C6_fun-type_DNA-bd_sf"/>
</dbReference>
<evidence type="ECO:0000256" key="3">
    <source>
        <dbReference type="ARBA" id="ARBA00023125"/>
    </source>
</evidence>
<keyword evidence="3" id="KW-0238">DNA-binding</keyword>